<gene>
    <name evidence="10" type="ORF">ISP14_16775</name>
</gene>
<evidence type="ECO:0000256" key="5">
    <source>
        <dbReference type="ARBA" id="ARBA00022884"/>
    </source>
</evidence>
<dbReference type="InterPro" id="IPR020103">
    <property type="entry name" value="PsdUridine_synth_cat_dom_sf"/>
</dbReference>
<evidence type="ECO:0000256" key="6">
    <source>
        <dbReference type="ARBA" id="ARBA00023235"/>
    </source>
</evidence>
<keyword evidence="5 7" id="KW-0694">RNA-binding</keyword>
<evidence type="ECO:0000256" key="3">
    <source>
        <dbReference type="ARBA" id="ARBA00010876"/>
    </source>
</evidence>
<comment type="function">
    <text evidence="2">Responsible for synthesis of pseudouridine from uracil at positions 955, 2504 and 2580 in 23S ribosomal RNA.</text>
</comment>
<organism evidence="10 11">
    <name type="scientific">Dyella agri</name>
    <dbReference type="NCBI Taxonomy" id="1926869"/>
    <lineage>
        <taxon>Bacteria</taxon>
        <taxon>Pseudomonadati</taxon>
        <taxon>Pseudomonadota</taxon>
        <taxon>Gammaproteobacteria</taxon>
        <taxon>Lysobacterales</taxon>
        <taxon>Rhodanobacteraceae</taxon>
        <taxon>Dyella</taxon>
    </lineage>
</organism>
<evidence type="ECO:0000256" key="1">
    <source>
        <dbReference type="ARBA" id="ARBA00000381"/>
    </source>
</evidence>
<dbReference type="InterPro" id="IPR036986">
    <property type="entry name" value="S4_RNA-bd_sf"/>
</dbReference>
<keyword evidence="6 8" id="KW-0413">Isomerase</keyword>
<reference evidence="10 11" key="1">
    <citation type="submission" date="2020-10" db="EMBL/GenBank/DDBJ databases">
        <title>Phylogeny of dyella-like bacteria.</title>
        <authorList>
            <person name="Fu J."/>
        </authorList>
    </citation>
    <scope>NUCLEOTIDE SEQUENCE [LARGE SCALE GENOMIC DNA]</scope>
    <source>
        <strain evidence="10 11">DKC-1</strain>
    </source>
</reference>
<evidence type="ECO:0000313" key="11">
    <source>
        <dbReference type="Proteomes" id="UP001620397"/>
    </source>
</evidence>
<accession>A0ABW8KJX5</accession>
<evidence type="ECO:0000313" key="10">
    <source>
        <dbReference type="EMBL" id="MFK2932440.1"/>
    </source>
</evidence>
<dbReference type="InterPro" id="IPR006145">
    <property type="entry name" value="PsdUridine_synth_RsuA/RluA"/>
</dbReference>
<dbReference type="Gene3D" id="3.30.2350.10">
    <property type="entry name" value="Pseudouridine synthase"/>
    <property type="match status" value="1"/>
</dbReference>
<keyword evidence="4" id="KW-0698">rRNA processing</keyword>
<feature type="domain" description="RNA-binding S4" evidence="9">
    <location>
        <begin position="25"/>
        <end position="84"/>
    </location>
</feature>
<dbReference type="RefSeq" id="WP_404542051.1">
    <property type="nucleotide sequence ID" value="NZ_JADIKL010000012.1"/>
</dbReference>
<proteinExistence type="inferred from homology"/>
<dbReference type="Pfam" id="PF00849">
    <property type="entry name" value="PseudoU_synth_2"/>
    <property type="match status" value="1"/>
</dbReference>
<comment type="catalytic activity">
    <reaction evidence="8">
        <text>a uridine in RNA = a pseudouridine in RNA</text>
        <dbReference type="Rhea" id="RHEA:48348"/>
        <dbReference type="Rhea" id="RHEA-COMP:12068"/>
        <dbReference type="Rhea" id="RHEA-COMP:12069"/>
        <dbReference type="ChEBI" id="CHEBI:65314"/>
        <dbReference type="ChEBI" id="CHEBI:65315"/>
    </reaction>
</comment>
<dbReference type="PROSITE" id="PS01129">
    <property type="entry name" value="PSI_RLU"/>
    <property type="match status" value="1"/>
</dbReference>
<evidence type="ECO:0000256" key="4">
    <source>
        <dbReference type="ARBA" id="ARBA00022552"/>
    </source>
</evidence>
<dbReference type="EC" id="5.4.99.-" evidence="8"/>
<evidence type="ECO:0000259" key="9">
    <source>
        <dbReference type="SMART" id="SM00363"/>
    </source>
</evidence>
<dbReference type="Pfam" id="PF01479">
    <property type="entry name" value="S4"/>
    <property type="match status" value="1"/>
</dbReference>
<dbReference type="Proteomes" id="UP001620397">
    <property type="component" value="Unassembled WGS sequence"/>
</dbReference>
<dbReference type="PROSITE" id="PS50889">
    <property type="entry name" value="S4"/>
    <property type="match status" value="1"/>
</dbReference>
<dbReference type="NCBIfam" id="TIGR00005">
    <property type="entry name" value="rluA_subfam"/>
    <property type="match status" value="1"/>
</dbReference>
<dbReference type="EMBL" id="JADIKL010000012">
    <property type="protein sequence ID" value="MFK2932440.1"/>
    <property type="molecule type" value="Genomic_DNA"/>
</dbReference>
<comment type="caution">
    <text evidence="10">The sequence shown here is derived from an EMBL/GenBank/DDBJ whole genome shotgun (WGS) entry which is preliminary data.</text>
</comment>
<comment type="similarity">
    <text evidence="3 8">Belongs to the pseudouridine synthase RluA family.</text>
</comment>
<dbReference type="PANTHER" id="PTHR21600">
    <property type="entry name" value="MITOCHONDRIAL RNA PSEUDOURIDINE SYNTHASE"/>
    <property type="match status" value="1"/>
</dbReference>
<comment type="catalytic activity">
    <reaction evidence="1">
        <text>uridine(955/2504/2580) in 23S rRNA = pseudouridine(955/2504/2580) in 23S rRNA</text>
        <dbReference type="Rhea" id="RHEA:42528"/>
        <dbReference type="Rhea" id="RHEA-COMP:10099"/>
        <dbReference type="Rhea" id="RHEA-COMP:10100"/>
        <dbReference type="ChEBI" id="CHEBI:65314"/>
        <dbReference type="ChEBI" id="CHEBI:65315"/>
        <dbReference type="EC" id="5.4.99.24"/>
    </reaction>
</comment>
<dbReference type="Gene3D" id="3.10.290.10">
    <property type="entry name" value="RNA-binding S4 domain"/>
    <property type="match status" value="1"/>
</dbReference>
<dbReference type="CDD" id="cd02869">
    <property type="entry name" value="PseudoU_synth_RluA_like"/>
    <property type="match status" value="1"/>
</dbReference>
<dbReference type="SMART" id="SM00363">
    <property type="entry name" value="S4"/>
    <property type="match status" value="1"/>
</dbReference>
<evidence type="ECO:0000256" key="8">
    <source>
        <dbReference type="RuleBase" id="RU362028"/>
    </source>
</evidence>
<dbReference type="PANTHER" id="PTHR21600:SF92">
    <property type="entry name" value="RIBOSOMAL LARGE SUBUNIT PSEUDOURIDINE SYNTHASE C"/>
    <property type="match status" value="1"/>
</dbReference>
<dbReference type="InterPro" id="IPR002942">
    <property type="entry name" value="S4_RNA-bd"/>
</dbReference>
<dbReference type="SUPFAM" id="SSF55174">
    <property type="entry name" value="Alpha-L RNA-binding motif"/>
    <property type="match status" value="1"/>
</dbReference>
<sequence>MQTATSRDVPHGVRQVAIGPERDGQRIDNALATLLKGVPKSMIYRLLRTGQVRVNGKRAKPDTRLSDGDMLRIPPIRVAERPEGREAPDALVSSLAETVIFEDKHFLVIDKPSGIASHGGSGVSHGAIELLRAARPHESLELVHRLDRDTSGVLVLAKSRAGLTGLQAAIRAGEVTKQYLCLMVGHPPKAKFDVNAPLRKSILQGGERMVRVSDDGKPSLTFFREMEQYPGARLMQATLGTGRTHQIRVHAAHVGYPLAGDPKYGDREMNKRFRDMGLQRLFLHASHLSFELDGRLYSFSAPLPDDLKTFLDVLAVKGKHLPYIQAAAKERNGR</sequence>
<dbReference type="InterPro" id="IPR050188">
    <property type="entry name" value="RluA_PseudoU_synthase"/>
</dbReference>
<evidence type="ECO:0000256" key="7">
    <source>
        <dbReference type="PROSITE-ProRule" id="PRU00182"/>
    </source>
</evidence>
<dbReference type="InterPro" id="IPR006224">
    <property type="entry name" value="PsdUridine_synth_RluA-like_CS"/>
</dbReference>
<evidence type="ECO:0000256" key="2">
    <source>
        <dbReference type="ARBA" id="ARBA00002876"/>
    </source>
</evidence>
<dbReference type="SUPFAM" id="SSF55120">
    <property type="entry name" value="Pseudouridine synthase"/>
    <property type="match status" value="1"/>
</dbReference>
<keyword evidence="11" id="KW-1185">Reference proteome</keyword>
<name>A0ABW8KJX5_9GAMM</name>
<dbReference type="CDD" id="cd00165">
    <property type="entry name" value="S4"/>
    <property type="match status" value="1"/>
</dbReference>
<dbReference type="InterPro" id="IPR006225">
    <property type="entry name" value="PsdUridine_synth_RluC/D"/>
</dbReference>
<protein>
    <recommendedName>
        <fullName evidence="8">Pseudouridine synthase</fullName>
        <ecNumber evidence="8">5.4.99.-</ecNumber>
    </recommendedName>
</protein>